<organism evidence="5 6">
    <name type="scientific">Burkholderia vietnamiensis (strain G4 / LMG 22486)</name>
    <name type="common">Burkholderia cepacia (strain R1808)</name>
    <dbReference type="NCBI Taxonomy" id="269482"/>
    <lineage>
        <taxon>Bacteria</taxon>
        <taxon>Pseudomonadati</taxon>
        <taxon>Pseudomonadota</taxon>
        <taxon>Betaproteobacteria</taxon>
        <taxon>Burkholderiales</taxon>
        <taxon>Burkholderiaceae</taxon>
        <taxon>Burkholderia</taxon>
        <taxon>Burkholderia cepacia complex</taxon>
    </lineage>
</organism>
<dbReference type="Gene3D" id="1.10.10.60">
    <property type="entry name" value="Homeodomain-like"/>
    <property type="match status" value="1"/>
</dbReference>
<evidence type="ECO:0000256" key="1">
    <source>
        <dbReference type="ARBA" id="ARBA00023015"/>
    </source>
</evidence>
<dbReference type="HOGENOM" id="CLU_076541_0_0_4"/>
<evidence type="ECO:0000256" key="3">
    <source>
        <dbReference type="ARBA" id="ARBA00023163"/>
    </source>
</evidence>
<evidence type="ECO:0000256" key="2">
    <source>
        <dbReference type="ARBA" id="ARBA00023125"/>
    </source>
</evidence>
<dbReference type="InterPro" id="IPR018060">
    <property type="entry name" value="HTH_AraC"/>
</dbReference>
<gene>
    <name evidence="5" type="ordered locus">Bcep1808_6246</name>
</gene>
<dbReference type="InterPro" id="IPR009057">
    <property type="entry name" value="Homeodomain-like_sf"/>
</dbReference>
<name>A4JS97_BURVG</name>
<dbReference type="EMBL" id="CP000616">
    <property type="protein sequence ID" value="ABO59150.1"/>
    <property type="molecule type" value="Genomic_DNA"/>
</dbReference>
<dbReference type="SUPFAM" id="SSF46689">
    <property type="entry name" value="Homeodomain-like"/>
    <property type="match status" value="2"/>
</dbReference>
<dbReference type="Proteomes" id="UP000002287">
    <property type="component" value="Chromosome 3"/>
</dbReference>
<dbReference type="eggNOG" id="COG4977">
    <property type="taxonomic scope" value="Bacteria"/>
</dbReference>
<dbReference type="PANTHER" id="PTHR46796">
    <property type="entry name" value="HTH-TYPE TRANSCRIPTIONAL ACTIVATOR RHAS-RELATED"/>
    <property type="match status" value="1"/>
</dbReference>
<dbReference type="PROSITE" id="PS01124">
    <property type="entry name" value="HTH_ARAC_FAMILY_2"/>
    <property type="match status" value="1"/>
</dbReference>
<dbReference type="InterPro" id="IPR050204">
    <property type="entry name" value="AraC_XylS_family_regulators"/>
</dbReference>
<keyword evidence="2" id="KW-0238">DNA-binding</keyword>
<dbReference type="GO" id="GO:0043565">
    <property type="term" value="F:sequence-specific DNA binding"/>
    <property type="evidence" value="ECO:0007669"/>
    <property type="project" value="InterPro"/>
</dbReference>
<accession>A4JS97</accession>
<sequence length="315" mass="35385">MQYAFLYRAQSNFSFVLLLEGRIGYSRRRTGPGRKCPVRFGQLVSRWRIRFRGGMNNDVYASITTPVPAMHNLIRHQDTVCPNGHRQYPLDNNRTIFSMPFSSDMRCSTFQAWNCLPKDDSDNKVHLSINARRDQPMADDLTFNHGAIIPAAMKIPLNERPMSEKMQHVANWIACNFDKPVKVRQAADLVAMSERTLLRHFTSEIGVTPSAYLMRARLARACAMLEFTALPADSIARRCGLGSGEHLARLFRQHFGKTPIEYRRAHAHAGMRACGQRSATAQATHPNLFRAVTLPAADANEVLAPDAISEARGCS</sequence>
<evidence type="ECO:0000313" key="5">
    <source>
        <dbReference type="EMBL" id="ABO59150.1"/>
    </source>
</evidence>
<dbReference type="AlphaFoldDB" id="A4JS97"/>
<protein>
    <submittedName>
        <fullName evidence="5">Transcriptional regulator, AraC family</fullName>
    </submittedName>
</protein>
<dbReference type="KEGG" id="bvi:Bcep1808_6246"/>
<dbReference type="PANTHER" id="PTHR46796:SF6">
    <property type="entry name" value="ARAC SUBFAMILY"/>
    <property type="match status" value="1"/>
</dbReference>
<dbReference type="Pfam" id="PF12833">
    <property type="entry name" value="HTH_18"/>
    <property type="match status" value="1"/>
</dbReference>
<keyword evidence="3" id="KW-0804">Transcription</keyword>
<evidence type="ECO:0000259" key="4">
    <source>
        <dbReference type="PROSITE" id="PS01124"/>
    </source>
</evidence>
<dbReference type="SMART" id="SM00342">
    <property type="entry name" value="HTH_ARAC"/>
    <property type="match status" value="1"/>
</dbReference>
<proteinExistence type="predicted"/>
<dbReference type="GO" id="GO:0003700">
    <property type="term" value="F:DNA-binding transcription factor activity"/>
    <property type="evidence" value="ECO:0007669"/>
    <property type="project" value="InterPro"/>
</dbReference>
<feature type="domain" description="HTH araC/xylS-type" evidence="4">
    <location>
        <begin position="167"/>
        <end position="265"/>
    </location>
</feature>
<reference evidence="6" key="1">
    <citation type="submission" date="2007-03" db="EMBL/GenBank/DDBJ databases">
        <title>Complete sequence of chromosome 3 of Burkholderia vietnamiensis G4.</title>
        <authorList>
            <consortium name="US DOE Joint Genome Institute"/>
            <person name="Copeland A."/>
            <person name="Lucas S."/>
            <person name="Lapidus A."/>
            <person name="Barry K."/>
            <person name="Detter J.C."/>
            <person name="Glavina del Rio T."/>
            <person name="Hammon N."/>
            <person name="Israni S."/>
            <person name="Dalin E."/>
            <person name="Tice H."/>
            <person name="Pitluck S."/>
            <person name="Chain P."/>
            <person name="Malfatti S."/>
            <person name="Shin M."/>
            <person name="Vergez L."/>
            <person name="Schmutz J."/>
            <person name="Larimer F."/>
            <person name="Land M."/>
            <person name="Hauser L."/>
            <person name="Kyrpides N."/>
            <person name="Tiedje J."/>
            <person name="Richardson P."/>
        </authorList>
    </citation>
    <scope>NUCLEOTIDE SEQUENCE [LARGE SCALE GENOMIC DNA]</scope>
    <source>
        <strain evidence="6">G4 / LMG 22486</strain>
    </source>
</reference>
<keyword evidence="1" id="KW-0805">Transcription regulation</keyword>
<evidence type="ECO:0000313" key="6">
    <source>
        <dbReference type="Proteomes" id="UP000002287"/>
    </source>
</evidence>